<dbReference type="InterPro" id="IPR011527">
    <property type="entry name" value="ABC1_TM_dom"/>
</dbReference>
<feature type="transmembrane region" description="Helical" evidence="9">
    <location>
        <begin position="235"/>
        <end position="256"/>
    </location>
</feature>
<dbReference type="SMART" id="SM00382">
    <property type="entry name" value="AAA"/>
    <property type="match status" value="1"/>
</dbReference>
<dbReference type="PROSITE" id="PS00211">
    <property type="entry name" value="ABC_TRANSPORTER_1"/>
    <property type="match status" value="1"/>
</dbReference>
<feature type="transmembrane region" description="Helical" evidence="9">
    <location>
        <begin position="49"/>
        <end position="70"/>
    </location>
</feature>
<dbReference type="AlphaFoldDB" id="A0A3S7UZP9"/>
<dbReference type="SUPFAM" id="SSF52540">
    <property type="entry name" value="P-loop containing nucleoside triphosphate hydrolases"/>
    <property type="match status" value="1"/>
</dbReference>
<dbReference type="GO" id="GO:0005524">
    <property type="term" value="F:ATP binding"/>
    <property type="evidence" value="ECO:0007669"/>
    <property type="project" value="UniProtKB-KW"/>
</dbReference>
<evidence type="ECO:0000256" key="7">
    <source>
        <dbReference type="ARBA" id="ARBA00023136"/>
    </source>
</evidence>
<evidence type="ECO:0000256" key="5">
    <source>
        <dbReference type="ARBA" id="ARBA00022840"/>
    </source>
</evidence>
<accession>A0A3S7UZP9</accession>
<keyword evidence="2" id="KW-0813">Transport</keyword>
<dbReference type="PROSITE" id="PS50929">
    <property type="entry name" value="ABC_TM1F"/>
    <property type="match status" value="1"/>
</dbReference>
<feature type="domain" description="ABC transmembrane type-1" evidence="11">
    <location>
        <begin position="17"/>
        <end position="248"/>
    </location>
</feature>
<dbReference type="Pfam" id="PF00005">
    <property type="entry name" value="ABC_tran"/>
    <property type="match status" value="1"/>
</dbReference>
<sequence>MLTLLRLAFRIAPRDVIGTCVLSLVAGGAFASFIPLLNAALQSPDGRLAALFVAACAVAVVARTASQLLLSRLGLRALNKLRADVVERALRASLKDVERVSASRVDAALNEDGPAIAHGLNSLPIALVGVVTVVGLLVYVALLDWRIFALAVAVMLVGIPTFKLQIQKSQKWHGLARTKLGEVYGATRQLTLGFKELKLSSAVREEFSTLRLEPAARDHYRFMVRANLYFHSADSWGYVLAFLVIGSIPFGLARYVALPPSVLSGATLAVLGLLGPLDSMLTHIGPSLRAAVALGRINELSHELRPEATASSDARAAGRREPIRSMRLEEVRFRYESADGSFALGPITREFKAGTITFVVGGNGSGKTTLCKVLCLLYPPTAGTILVDSEVIGPDRAAAMRDAFGVLFADYHLPAWARAYTDEGGRERFDALARRFELHRVLRVHDGDVSSEGLSSGQRRRLALILLLLRDHPIYLFDEWTADQDPRYRHIFYKELLPELRAAGKIVIVITHDERYFDLADRVLRLDMGQVLPAAAARPDPTGIEPAPAGDMKLASPL</sequence>
<reference evidence="12" key="1">
    <citation type="journal article" date="2018" name="J. Ind. Microbiol. Biotechnol.">
        <title>Genome mining reveals uncommon alkylpyrones as type III PKS products from myxobacteria.</title>
        <authorList>
            <person name="Hug J.J."/>
            <person name="Panter F."/>
            <person name="Krug D."/>
            <person name="Muller R."/>
        </authorList>
    </citation>
    <scope>NUCLEOTIDE SEQUENCE</scope>
    <source>
        <strain evidence="12">So ce1525</strain>
    </source>
</reference>
<protein>
    <submittedName>
        <fullName evidence="12">ABC transporter ATP-binding protein</fullName>
    </submittedName>
</protein>
<feature type="transmembrane region" description="Helical" evidence="9">
    <location>
        <begin position="16"/>
        <end position="37"/>
    </location>
</feature>
<evidence type="ECO:0000256" key="2">
    <source>
        <dbReference type="ARBA" id="ARBA00022448"/>
    </source>
</evidence>
<keyword evidence="7 9" id="KW-0472">Membrane</keyword>
<evidence type="ECO:0000256" key="9">
    <source>
        <dbReference type="SAM" id="Phobius"/>
    </source>
</evidence>
<dbReference type="EMBL" id="MH908919">
    <property type="protein sequence ID" value="AYM54223.1"/>
    <property type="molecule type" value="Genomic_DNA"/>
</dbReference>
<keyword evidence="3 9" id="KW-0812">Transmembrane</keyword>
<feature type="domain" description="ABC transporter" evidence="10">
    <location>
        <begin position="326"/>
        <end position="553"/>
    </location>
</feature>
<dbReference type="InterPro" id="IPR050095">
    <property type="entry name" value="ECF_ABC_transporter_ATP-bd"/>
</dbReference>
<feature type="transmembrane region" description="Helical" evidence="9">
    <location>
        <begin position="147"/>
        <end position="166"/>
    </location>
</feature>
<evidence type="ECO:0000256" key="6">
    <source>
        <dbReference type="ARBA" id="ARBA00022989"/>
    </source>
</evidence>
<dbReference type="InterPro" id="IPR027417">
    <property type="entry name" value="P-loop_NTPase"/>
</dbReference>
<dbReference type="InterPro" id="IPR003439">
    <property type="entry name" value="ABC_transporter-like_ATP-bd"/>
</dbReference>
<evidence type="ECO:0000256" key="1">
    <source>
        <dbReference type="ARBA" id="ARBA00004651"/>
    </source>
</evidence>
<dbReference type="GO" id="GO:0043190">
    <property type="term" value="C:ATP-binding cassette (ABC) transporter complex"/>
    <property type="evidence" value="ECO:0007669"/>
    <property type="project" value="TreeGrafter"/>
</dbReference>
<dbReference type="Pfam" id="PF00664">
    <property type="entry name" value="ABC_membrane"/>
    <property type="match status" value="1"/>
</dbReference>
<dbReference type="SUPFAM" id="SSF90123">
    <property type="entry name" value="ABC transporter transmembrane region"/>
    <property type="match status" value="1"/>
</dbReference>
<dbReference type="NCBIfam" id="TIGR01194">
    <property type="entry name" value="cyc_pep_trnsptr"/>
    <property type="match status" value="1"/>
</dbReference>
<dbReference type="GO" id="GO:1904680">
    <property type="term" value="F:peptide transmembrane transporter activity"/>
    <property type="evidence" value="ECO:0007669"/>
    <property type="project" value="InterPro"/>
</dbReference>
<name>A0A3S7UZP9_SORCE</name>
<organism evidence="12">
    <name type="scientific">Sorangium cellulosum</name>
    <name type="common">Polyangium cellulosum</name>
    <dbReference type="NCBI Taxonomy" id="56"/>
    <lineage>
        <taxon>Bacteria</taxon>
        <taxon>Pseudomonadati</taxon>
        <taxon>Myxococcota</taxon>
        <taxon>Polyangia</taxon>
        <taxon>Polyangiales</taxon>
        <taxon>Polyangiaceae</taxon>
        <taxon>Sorangium</taxon>
    </lineage>
</organism>
<keyword evidence="4" id="KW-0547">Nucleotide-binding</keyword>
<evidence type="ECO:0000256" key="3">
    <source>
        <dbReference type="ARBA" id="ARBA00022692"/>
    </source>
</evidence>
<evidence type="ECO:0000259" key="11">
    <source>
        <dbReference type="PROSITE" id="PS50929"/>
    </source>
</evidence>
<evidence type="ECO:0000256" key="8">
    <source>
        <dbReference type="SAM" id="MobiDB-lite"/>
    </source>
</evidence>
<dbReference type="GO" id="GO:0140359">
    <property type="term" value="F:ABC-type transporter activity"/>
    <property type="evidence" value="ECO:0007669"/>
    <property type="project" value="InterPro"/>
</dbReference>
<feature type="region of interest" description="Disordered" evidence="8">
    <location>
        <begin position="537"/>
        <end position="558"/>
    </location>
</feature>
<evidence type="ECO:0000256" key="4">
    <source>
        <dbReference type="ARBA" id="ARBA00022741"/>
    </source>
</evidence>
<dbReference type="PANTHER" id="PTHR43553:SF11">
    <property type="entry name" value="ABC TRANSPORTER ATP-BINDING_PERMEASE PROTEIN YOJI"/>
    <property type="match status" value="1"/>
</dbReference>
<keyword evidence="5 12" id="KW-0067">ATP-binding</keyword>
<keyword evidence="6 9" id="KW-1133">Transmembrane helix</keyword>
<dbReference type="PANTHER" id="PTHR43553">
    <property type="entry name" value="HEAVY METAL TRANSPORTER"/>
    <property type="match status" value="1"/>
</dbReference>
<dbReference type="Gene3D" id="3.40.50.300">
    <property type="entry name" value="P-loop containing nucleotide triphosphate hydrolases"/>
    <property type="match status" value="1"/>
</dbReference>
<dbReference type="Gene3D" id="1.20.1560.10">
    <property type="entry name" value="ABC transporter type 1, transmembrane domain"/>
    <property type="match status" value="1"/>
</dbReference>
<dbReference type="InterPro" id="IPR005898">
    <property type="entry name" value="Cyc_pep_transpt_SyrD/YojI"/>
</dbReference>
<dbReference type="PROSITE" id="PS50893">
    <property type="entry name" value="ABC_TRANSPORTER_2"/>
    <property type="match status" value="1"/>
</dbReference>
<evidence type="ECO:0000259" key="10">
    <source>
        <dbReference type="PROSITE" id="PS50893"/>
    </source>
</evidence>
<comment type="subcellular location">
    <subcellularLocation>
        <location evidence="1">Cell membrane</location>
        <topology evidence="1">Multi-pass membrane protein</topology>
    </subcellularLocation>
</comment>
<evidence type="ECO:0000313" key="12">
    <source>
        <dbReference type="EMBL" id="AYM54223.1"/>
    </source>
</evidence>
<dbReference type="GO" id="GO:0016887">
    <property type="term" value="F:ATP hydrolysis activity"/>
    <property type="evidence" value="ECO:0007669"/>
    <property type="project" value="InterPro"/>
</dbReference>
<dbReference type="InterPro" id="IPR036640">
    <property type="entry name" value="ABC1_TM_sf"/>
</dbReference>
<proteinExistence type="predicted"/>
<dbReference type="InterPro" id="IPR003593">
    <property type="entry name" value="AAA+_ATPase"/>
</dbReference>
<feature type="transmembrane region" description="Helical" evidence="9">
    <location>
        <begin position="123"/>
        <end position="141"/>
    </location>
</feature>
<dbReference type="GO" id="GO:0015833">
    <property type="term" value="P:peptide transport"/>
    <property type="evidence" value="ECO:0007669"/>
    <property type="project" value="InterPro"/>
</dbReference>
<dbReference type="InterPro" id="IPR017871">
    <property type="entry name" value="ABC_transporter-like_CS"/>
</dbReference>